<accession>A0A250XJ18</accession>
<comment type="caution">
    <text evidence="2">The sequence shown here is derived from an EMBL/GenBank/DDBJ whole genome shotgun (WGS) entry which is preliminary data.</text>
</comment>
<gene>
    <name evidence="2" type="ORF">CEUSTIGMA_g10507.t1</name>
</gene>
<reference evidence="2 3" key="1">
    <citation type="submission" date="2017-08" db="EMBL/GenBank/DDBJ databases">
        <title>Acidophilic green algal genome provides insights into adaptation to an acidic environment.</title>
        <authorList>
            <person name="Hirooka S."/>
            <person name="Hirose Y."/>
            <person name="Kanesaki Y."/>
            <person name="Higuchi S."/>
            <person name="Fujiwara T."/>
            <person name="Onuma R."/>
            <person name="Era A."/>
            <person name="Ohbayashi R."/>
            <person name="Uzuka A."/>
            <person name="Nozaki H."/>
            <person name="Yoshikawa H."/>
            <person name="Miyagishima S.Y."/>
        </authorList>
    </citation>
    <scope>NUCLEOTIDE SEQUENCE [LARGE SCALE GENOMIC DNA]</scope>
    <source>
        <strain evidence="2 3">NIES-2499</strain>
    </source>
</reference>
<feature type="region of interest" description="Disordered" evidence="1">
    <location>
        <begin position="459"/>
        <end position="478"/>
    </location>
</feature>
<feature type="compositionally biased region" description="Low complexity" evidence="1">
    <location>
        <begin position="757"/>
        <end position="766"/>
    </location>
</feature>
<feature type="region of interest" description="Disordered" evidence="1">
    <location>
        <begin position="735"/>
        <end position="777"/>
    </location>
</feature>
<keyword evidence="3" id="KW-1185">Reference proteome</keyword>
<feature type="region of interest" description="Disordered" evidence="1">
    <location>
        <begin position="398"/>
        <end position="427"/>
    </location>
</feature>
<sequence length="1418" mass="151655">MKKVNPTNVFTERPSETYWEISQREESVDTRRENKVFAYVESLLDSAALGVHQVDEWSLMAENAKQMSAGRANIAFIYLDIIRKYFEAKEMANVRIYVKELKGKKKSSNQTISDFMREIQNCAEVSGRPPTFCLAANYVFMGESSYQQVDILLVEQYSPSAAGTPAAQALPTLPFVPPPPYYPSTTKVPKANWRHRSLLQYMVQSLTRHQIFLVHKPFIFNHVGKAERALNTSYISGDKNVDDLSSRMDHFRGRSTSHNLVNRHLEQKQHNQGRSRQLSISDADRRAVWQEAPISTISTITSSSSHPPYPSPRSALGRLAGRLLASSAPTTVAPSASVLIVSSVVLQTSSVPVVSSSLAAAYVGGQFKEALISSGLPSTASISQLQFQSQYTLNPPSGVQVAAPKPSLAQDTSATSSGSSYGSSNSSSNFGAVVIGVVRSMAAASVGVIAVIGVRRWRKSSSDNGRGSSTAENGTLGNVLERAARRHNWSEGRFALVNRLLRGSSTTRGVGLGGRLNSTPAADELEALGMDDEEVGWLVGWWLAEKVRVDLEAELASPRDGSSQQLMRTLFVRQVTGVHVAWQQGPWIDSLGRREGGESSIIDMIDSSSCTPDSSGGRGRAGQTDAATSCYSQEQTKHSHHNPRGSSASTGKTVDEMVFSSNDSGCVSGEVGTVVIQLPSRSILSMSLQNGLQKQQVQKDIDILQSSSSSVMTSVSGSSHLDDLQLRDLHVKGKDAARTLSAGSTPSSLRGGRRSSGDSSGKSSQQRRVRWSDLSQDVEEANAKGGLWTLRRTLQEMHGIGSKRQKSSAKVGAACRNKPTTHAQPAGVSIVKELLWDGQYGKSTRTTTTAFATKIGILNDAKTSTTDRMSELSTLNSCQSVNIEEDTAGCSKAVVVGESSHVTDCSTEAQNHGISSKAGPGDKRSVAINHGDKRSGSIASSTASSSLSFSGMWQMLFMLRTRRRLVKTSGAVNHVVPAAALTLEGLRHNSRSSLQGRSPLNLTLLSHETGLWALKRELTSQLHSREKVQVEPHGGLHGELHGGLHGGLHGELQEVIDDSNDSLQQYNDVVPIRDPPAFNSQMYPSLALKGCGICSPASLQLPSQMTSFEEVKHNDNPASKMINTANSPSEISEAVAVREQDDSSAAANQSVMLRISPAGSNVAKIQRDDDEGRAIAQHSLQRPPQLTLLDDMSGEQEKHSARSSAEDLKSLFASDPEAQQPLHVGISNASMNSPESDALSAVVHSHKTGLWSVLSAVMKYRGVGSPKQKGGNWLSPSQDLEPGCPPSASSSPQLRGGLKEPGQRLGNGEVLSHLCGPGNAATQHSASAQTSPRVPAMLHLPMLPARRRVTHSGVVSHVACDVVTATVAAAAACEGLSAGSNAALSNGTKAVGGWLKSPPTAWTSAPHLKPVLLSLTVI</sequence>
<proteinExistence type="predicted"/>
<evidence type="ECO:0000313" key="3">
    <source>
        <dbReference type="Proteomes" id="UP000232323"/>
    </source>
</evidence>
<evidence type="ECO:0000256" key="1">
    <source>
        <dbReference type="SAM" id="MobiDB-lite"/>
    </source>
</evidence>
<name>A0A250XJ18_9CHLO</name>
<evidence type="ECO:0000313" key="2">
    <source>
        <dbReference type="EMBL" id="GAX83081.1"/>
    </source>
</evidence>
<feature type="region of interest" description="Disordered" evidence="1">
    <location>
        <begin position="1265"/>
        <end position="1333"/>
    </location>
</feature>
<organism evidence="2 3">
    <name type="scientific">Chlamydomonas eustigma</name>
    <dbReference type="NCBI Taxonomy" id="1157962"/>
    <lineage>
        <taxon>Eukaryota</taxon>
        <taxon>Viridiplantae</taxon>
        <taxon>Chlorophyta</taxon>
        <taxon>core chlorophytes</taxon>
        <taxon>Chlorophyceae</taxon>
        <taxon>CS clade</taxon>
        <taxon>Chlamydomonadales</taxon>
        <taxon>Chlamydomonadaceae</taxon>
        <taxon>Chlamydomonas</taxon>
    </lineage>
</organism>
<protein>
    <submittedName>
        <fullName evidence="2">Uncharacterized protein</fullName>
    </submittedName>
</protein>
<feature type="region of interest" description="Disordered" evidence="1">
    <location>
        <begin position="603"/>
        <end position="651"/>
    </location>
</feature>
<dbReference type="Proteomes" id="UP000232323">
    <property type="component" value="Unassembled WGS sequence"/>
</dbReference>
<dbReference type="EMBL" id="BEGY01000091">
    <property type="protein sequence ID" value="GAX83081.1"/>
    <property type="molecule type" value="Genomic_DNA"/>
</dbReference>
<feature type="compositionally biased region" description="Polar residues" evidence="1">
    <location>
        <begin position="462"/>
        <end position="476"/>
    </location>
</feature>
<feature type="compositionally biased region" description="Low complexity" evidence="1">
    <location>
        <begin position="412"/>
        <end position="427"/>
    </location>
</feature>
<feature type="compositionally biased region" description="Basic and acidic residues" evidence="1">
    <location>
        <begin position="1195"/>
        <end position="1206"/>
    </location>
</feature>
<feature type="region of interest" description="Disordered" evidence="1">
    <location>
        <begin position="1177"/>
        <end position="1206"/>
    </location>
</feature>
<feature type="compositionally biased region" description="Low complexity" evidence="1">
    <location>
        <begin position="1320"/>
        <end position="1331"/>
    </location>
</feature>
<feature type="compositionally biased region" description="Polar residues" evidence="1">
    <location>
        <begin position="625"/>
        <end position="634"/>
    </location>
</feature>